<dbReference type="RefSeq" id="WP_188611136.1">
    <property type="nucleotide sequence ID" value="NZ_BMGG01000007.1"/>
</dbReference>
<dbReference type="InterPro" id="IPR036388">
    <property type="entry name" value="WH-like_DNA-bd_sf"/>
</dbReference>
<dbReference type="PANTHER" id="PTHR23131:SF4">
    <property type="entry name" value="METALLO-BETA-LACTAMASE SUPERFAMILY POTEIN"/>
    <property type="match status" value="1"/>
</dbReference>
<keyword evidence="3" id="KW-1185">Reference proteome</keyword>
<evidence type="ECO:0000313" key="3">
    <source>
        <dbReference type="Proteomes" id="UP000637002"/>
    </source>
</evidence>
<dbReference type="InterPro" id="IPR050662">
    <property type="entry name" value="Sec-metab_biosynth-thioest"/>
</dbReference>
<dbReference type="Gene3D" id="1.10.10.10">
    <property type="entry name" value="Winged helix-like DNA-binding domain superfamily/Winged helix DNA-binding domain"/>
    <property type="match status" value="1"/>
</dbReference>
<proteinExistence type="predicted"/>
<dbReference type="InterPro" id="IPR001279">
    <property type="entry name" value="Metallo-B-lactamas"/>
</dbReference>
<dbReference type="InterPro" id="IPR036866">
    <property type="entry name" value="RibonucZ/Hydroxyglut_hydro"/>
</dbReference>
<feature type="domain" description="Metallo-beta-lactamase" evidence="1">
    <location>
        <begin position="43"/>
        <end position="260"/>
    </location>
</feature>
<dbReference type="Pfam" id="PF21221">
    <property type="entry name" value="B_lactamase-like_C"/>
    <property type="match status" value="1"/>
</dbReference>
<dbReference type="AlphaFoldDB" id="A0A916UMS5"/>
<name>A0A916UMS5_9HYPH</name>
<dbReference type="SMART" id="SM00849">
    <property type="entry name" value="Lactamase_B"/>
    <property type="match status" value="1"/>
</dbReference>
<protein>
    <submittedName>
        <fullName evidence="2">MBL fold metallo-hydrolase</fullName>
    </submittedName>
</protein>
<reference evidence="2" key="2">
    <citation type="submission" date="2020-09" db="EMBL/GenBank/DDBJ databases">
        <authorList>
            <person name="Sun Q."/>
            <person name="Zhou Y."/>
        </authorList>
    </citation>
    <scope>NUCLEOTIDE SEQUENCE</scope>
    <source>
        <strain evidence="2">CGMCC 1.12919</strain>
    </source>
</reference>
<dbReference type="EMBL" id="BMGG01000007">
    <property type="protein sequence ID" value="GGC79676.1"/>
    <property type="molecule type" value="Genomic_DNA"/>
</dbReference>
<dbReference type="InterPro" id="IPR048933">
    <property type="entry name" value="B_lactamase-like_C"/>
</dbReference>
<sequence>MSILLNEPLLKFPIAVAPEPGVPLEVAPGVLWVRFQLPFRLNHVNVYLIDDGNGWAVLDAGIANDATRQVWEALVSGPLAGRPLTRLIVTHHHPDHIGLAGWLSERFGLKLLMSQTEYLEGQNIALNPGAMETGPYRQFYVEHGLDETTTKVVLKQGHGYLRMVTPLPPTFRRLVGGDRIKIGGRRFEVLSGGGHSPEQIMLYAPDDNFFLGADQVMAKITPNVSVWAVDPEGDPLGLYRRSLKELKAHIPNGTLVLPGHNLPFYGLHERADALEEHHVQRCDLILSACGAKPHSVAELVPVMFPRVLDPHQMSFAFSEVLAHVNYLLNEERLEWNEADGDGIRRLKLA</sequence>
<reference evidence="2" key="1">
    <citation type="journal article" date="2014" name="Int. J. Syst. Evol. Microbiol.">
        <title>Complete genome sequence of Corynebacterium casei LMG S-19264T (=DSM 44701T), isolated from a smear-ripened cheese.</title>
        <authorList>
            <consortium name="US DOE Joint Genome Institute (JGI-PGF)"/>
            <person name="Walter F."/>
            <person name="Albersmeier A."/>
            <person name="Kalinowski J."/>
            <person name="Ruckert C."/>
        </authorList>
    </citation>
    <scope>NUCLEOTIDE SEQUENCE</scope>
    <source>
        <strain evidence="2">CGMCC 1.12919</strain>
    </source>
</reference>
<dbReference type="Proteomes" id="UP000637002">
    <property type="component" value="Unassembled WGS sequence"/>
</dbReference>
<dbReference type="Pfam" id="PF00753">
    <property type="entry name" value="Lactamase_B"/>
    <property type="match status" value="1"/>
</dbReference>
<dbReference type="Gene3D" id="3.60.15.10">
    <property type="entry name" value="Ribonuclease Z/Hydroxyacylglutathione hydrolase-like"/>
    <property type="match status" value="1"/>
</dbReference>
<organism evidence="2 3">
    <name type="scientific">Chelatococcus reniformis</name>
    <dbReference type="NCBI Taxonomy" id="1494448"/>
    <lineage>
        <taxon>Bacteria</taxon>
        <taxon>Pseudomonadati</taxon>
        <taxon>Pseudomonadota</taxon>
        <taxon>Alphaproteobacteria</taxon>
        <taxon>Hyphomicrobiales</taxon>
        <taxon>Chelatococcaceae</taxon>
        <taxon>Chelatococcus</taxon>
    </lineage>
</organism>
<gene>
    <name evidence="2" type="ORF">GCM10010994_42160</name>
</gene>
<dbReference type="PANTHER" id="PTHR23131">
    <property type="entry name" value="ENDORIBONUCLEASE LACTB2"/>
    <property type="match status" value="1"/>
</dbReference>
<comment type="caution">
    <text evidence="2">The sequence shown here is derived from an EMBL/GenBank/DDBJ whole genome shotgun (WGS) entry which is preliminary data.</text>
</comment>
<evidence type="ECO:0000313" key="2">
    <source>
        <dbReference type="EMBL" id="GGC79676.1"/>
    </source>
</evidence>
<accession>A0A916UMS5</accession>
<evidence type="ECO:0000259" key="1">
    <source>
        <dbReference type="SMART" id="SM00849"/>
    </source>
</evidence>
<dbReference type="SUPFAM" id="SSF56281">
    <property type="entry name" value="Metallo-hydrolase/oxidoreductase"/>
    <property type="match status" value="1"/>
</dbReference>